<evidence type="ECO:0000259" key="1">
    <source>
        <dbReference type="PROSITE" id="PS50933"/>
    </source>
</evidence>
<evidence type="ECO:0000313" key="3">
    <source>
        <dbReference type="Proteomes" id="UP000030528"/>
    </source>
</evidence>
<dbReference type="eggNOG" id="COG2133">
    <property type="taxonomic scope" value="Bacteria"/>
</dbReference>
<name>A0A0A5IB31_9BACI</name>
<gene>
    <name evidence="2" type="ORF">N781_14245</name>
</gene>
<dbReference type="PROSITE" id="PS50933">
    <property type="entry name" value="CHRD"/>
    <property type="match status" value="1"/>
</dbReference>
<sequence>MEQFFIADLKGQNEVPPVDSDAFGVAKFVANKSCTKIKFVLKVNNIDNFVQAHIHKGDRDENGPVLVFLFGADLATLSEQNGITTRKGVVTGVITDDDIVKNDVGVKCVSDLLELMREERTYVNVHTEQNLAGEIRGQIVSTKRRRPHR</sequence>
<dbReference type="SMART" id="SM00754">
    <property type="entry name" value="CHRD"/>
    <property type="match status" value="1"/>
</dbReference>
<dbReference type="Pfam" id="PF07452">
    <property type="entry name" value="CHRD"/>
    <property type="match status" value="1"/>
</dbReference>
<dbReference type="RefSeq" id="WP_026800100.1">
    <property type="nucleotide sequence ID" value="NZ_AULI01000006.1"/>
</dbReference>
<evidence type="ECO:0000313" key="2">
    <source>
        <dbReference type="EMBL" id="KGX93022.1"/>
    </source>
</evidence>
<reference evidence="2 3" key="1">
    <citation type="submission" date="2013-08" db="EMBL/GenBank/DDBJ databases">
        <authorList>
            <person name="Huang J."/>
            <person name="Wang G."/>
        </authorList>
    </citation>
    <scope>NUCLEOTIDE SEQUENCE [LARGE SCALE GENOMIC DNA]</scope>
    <source>
        <strain evidence="2 3">JSM 076056</strain>
    </source>
</reference>
<dbReference type="EMBL" id="AVPE01000004">
    <property type="protein sequence ID" value="KGX93022.1"/>
    <property type="molecule type" value="Genomic_DNA"/>
</dbReference>
<keyword evidence="3" id="KW-1185">Reference proteome</keyword>
<dbReference type="STRING" id="1385510.GCA_000425205_01680"/>
<proteinExistence type="predicted"/>
<accession>A0A0A5IB31</accession>
<comment type="caution">
    <text evidence="2">The sequence shown here is derived from an EMBL/GenBank/DDBJ whole genome shotgun (WGS) entry which is preliminary data.</text>
</comment>
<dbReference type="Proteomes" id="UP000030528">
    <property type="component" value="Unassembled WGS sequence"/>
</dbReference>
<dbReference type="AlphaFoldDB" id="A0A0A5IB31"/>
<organism evidence="2 3">
    <name type="scientific">Pontibacillus halophilus JSM 076056 = DSM 19796</name>
    <dbReference type="NCBI Taxonomy" id="1385510"/>
    <lineage>
        <taxon>Bacteria</taxon>
        <taxon>Bacillati</taxon>
        <taxon>Bacillota</taxon>
        <taxon>Bacilli</taxon>
        <taxon>Bacillales</taxon>
        <taxon>Bacillaceae</taxon>
        <taxon>Pontibacillus</taxon>
    </lineage>
</organism>
<dbReference type="OrthoDB" id="571052at2"/>
<dbReference type="InterPro" id="IPR010895">
    <property type="entry name" value="CHRD"/>
</dbReference>
<feature type="domain" description="CHRD" evidence="1">
    <location>
        <begin position="1"/>
        <end position="144"/>
    </location>
</feature>
<protein>
    <recommendedName>
        <fullName evidence="1">CHRD domain-containing protein</fullName>
    </recommendedName>
</protein>